<accession>A0A9P4UY47</accession>
<protein>
    <submittedName>
        <fullName evidence="2">Uncharacterized protein</fullName>
    </submittedName>
</protein>
<reference evidence="2" key="1">
    <citation type="journal article" date="2020" name="Stud. Mycol.">
        <title>101 Dothideomycetes genomes: a test case for predicting lifestyles and emergence of pathogens.</title>
        <authorList>
            <person name="Haridas S."/>
            <person name="Albert R."/>
            <person name="Binder M."/>
            <person name="Bloem J."/>
            <person name="Labutti K."/>
            <person name="Salamov A."/>
            <person name="Andreopoulos B."/>
            <person name="Baker S."/>
            <person name="Barry K."/>
            <person name="Bills G."/>
            <person name="Bluhm B."/>
            <person name="Cannon C."/>
            <person name="Castanera R."/>
            <person name="Culley D."/>
            <person name="Daum C."/>
            <person name="Ezra D."/>
            <person name="Gonzalez J."/>
            <person name="Henrissat B."/>
            <person name="Kuo A."/>
            <person name="Liang C."/>
            <person name="Lipzen A."/>
            <person name="Lutzoni F."/>
            <person name="Magnuson J."/>
            <person name="Mondo S."/>
            <person name="Nolan M."/>
            <person name="Ohm R."/>
            <person name="Pangilinan J."/>
            <person name="Park H.-J."/>
            <person name="Ramirez L."/>
            <person name="Alfaro M."/>
            <person name="Sun H."/>
            <person name="Tritt A."/>
            <person name="Yoshinaga Y."/>
            <person name="Zwiers L.-H."/>
            <person name="Turgeon B."/>
            <person name="Goodwin S."/>
            <person name="Spatafora J."/>
            <person name="Crous P."/>
            <person name="Grigoriev I."/>
        </authorList>
    </citation>
    <scope>NUCLEOTIDE SEQUENCE</scope>
    <source>
        <strain evidence="2">CBS 125425</strain>
    </source>
</reference>
<evidence type="ECO:0000256" key="1">
    <source>
        <dbReference type="SAM" id="MobiDB-lite"/>
    </source>
</evidence>
<organism evidence="2 3">
    <name type="scientific">Polyplosphaeria fusca</name>
    <dbReference type="NCBI Taxonomy" id="682080"/>
    <lineage>
        <taxon>Eukaryota</taxon>
        <taxon>Fungi</taxon>
        <taxon>Dikarya</taxon>
        <taxon>Ascomycota</taxon>
        <taxon>Pezizomycotina</taxon>
        <taxon>Dothideomycetes</taxon>
        <taxon>Pleosporomycetidae</taxon>
        <taxon>Pleosporales</taxon>
        <taxon>Tetraplosphaeriaceae</taxon>
        <taxon>Polyplosphaeria</taxon>
    </lineage>
</organism>
<keyword evidence="3" id="KW-1185">Reference proteome</keyword>
<dbReference type="OrthoDB" id="3940921at2759"/>
<sequence>MAAPGYSVSELIKAAKFCLSVFDAFFDQYDNAPARLRELAQLIQTFREILEQNQETLKRKNTSYPGHDGLKRTLEACERFIKKFKSVCDGKGHGARKLVFTAIFPAYSKTVADLDRQLMRHALPMLLWNSNSLLKWAFEQGEEVPVIPQPDVRLADASIEDVAAEDAQEAEGARVELDRFRKEMAELQSRMPRPLQRHVRRTVFFREFHDIVRKHWNNLSLPADELLDIFGRSDTPEEDATSDATDNIWTNMSR</sequence>
<dbReference type="Proteomes" id="UP000799444">
    <property type="component" value="Unassembled WGS sequence"/>
</dbReference>
<comment type="caution">
    <text evidence="2">The sequence shown here is derived from an EMBL/GenBank/DDBJ whole genome shotgun (WGS) entry which is preliminary data.</text>
</comment>
<evidence type="ECO:0000313" key="3">
    <source>
        <dbReference type="Proteomes" id="UP000799444"/>
    </source>
</evidence>
<evidence type="ECO:0000313" key="2">
    <source>
        <dbReference type="EMBL" id="KAF2728835.1"/>
    </source>
</evidence>
<dbReference type="AlphaFoldDB" id="A0A9P4UY47"/>
<feature type="region of interest" description="Disordered" evidence="1">
    <location>
        <begin position="233"/>
        <end position="254"/>
    </location>
</feature>
<gene>
    <name evidence="2" type="ORF">EJ04DRAFT_86396</name>
</gene>
<name>A0A9P4UY47_9PLEO</name>
<feature type="compositionally biased region" description="Polar residues" evidence="1">
    <location>
        <begin position="242"/>
        <end position="254"/>
    </location>
</feature>
<dbReference type="EMBL" id="ML996265">
    <property type="protein sequence ID" value="KAF2728835.1"/>
    <property type="molecule type" value="Genomic_DNA"/>
</dbReference>
<proteinExistence type="predicted"/>